<comment type="caution">
    <text evidence="2">The sequence shown here is derived from an EMBL/GenBank/DDBJ whole genome shotgun (WGS) entry which is preliminary data.</text>
</comment>
<dbReference type="EMBL" id="AMLP01000127">
    <property type="protein sequence ID" value="ELS54757.1"/>
    <property type="molecule type" value="Genomic_DNA"/>
</dbReference>
<organism evidence="2 3">
    <name type="scientific">Streptomyces viridochromogenes Tue57</name>
    <dbReference type="NCBI Taxonomy" id="1160705"/>
    <lineage>
        <taxon>Bacteria</taxon>
        <taxon>Bacillati</taxon>
        <taxon>Actinomycetota</taxon>
        <taxon>Actinomycetes</taxon>
        <taxon>Kitasatosporales</taxon>
        <taxon>Streptomycetaceae</taxon>
        <taxon>Streptomyces</taxon>
    </lineage>
</organism>
<gene>
    <name evidence="2" type="ORF">STVIR_4214</name>
</gene>
<dbReference type="Proteomes" id="UP000011205">
    <property type="component" value="Unassembled WGS sequence"/>
</dbReference>
<name>L8PHA4_STRVR</name>
<evidence type="ECO:0000313" key="3">
    <source>
        <dbReference type="Proteomes" id="UP000011205"/>
    </source>
</evidence>
<protein>
    <submittedName>
        <fullName evidence="2">Uncharacterized protein</fullName>
    </submittedName>
</protein>
<dbReference type="PATRIC" id="fig|1160705.3.peg.4169"/>
<accession>L8PHA4</accession>
<evidence type="ECO:0000256" key="1">
    <source>
        <dbReference type="SAM" id="MobiDB-lite"/>
    </source>
</evidence>
<sequence>MHGADPFLLRLGCGNVAGFQSVNGPRGQTPRSGRESAFPGP</sequence>
<feature type="region of interest" description="Disordered" evidence="1">
    <location>
        <begin position="18"/>
        <end position="41"/>
    </location>
</feature>
<proteinExistence type="predicted"/>
<dbReference type="AlphaFoldDB" id="L8PHA4"/>
<reference evidence="2 3" key="1">
    <citation type="journal article" date="2013" name="Genome Announc.">
        <title>Draft Genome Sequence of Streptomyces viridochromogenes Strain Tu57, Producer of Avilamycin.</title>
        <authorList>
            <person name="Gruning B.A."/>
            <person name="Erxleben A."/>
            <person name="Hahnlein A."/>
            <person name="Gunther S."/>
        </authorList>
    </citation>
    <scope>NUCLEOTIDE SEQUENCE [LARGE SCALE GENOMIC DNA]</scope>
    <source>
        <strain evidence="2 3">Tue57</strain>
    </source>
</reference>
<evidence type="ECO:0000313" key="2">
    <source>
        <dbReference type="EMBL" id="ELS54757.1"/>
    </source>
</evidence>